<accession>A0AAN8EIB6</accession>
<reference evidence="2 3" key="1">
    <citation type="submission" date="2022-12" db="EMBL/GenBank/DDBJ databases">
        <title>Genomic features and morphological characterization of a novel Knufia sp. strain isolated from spacecraft assembly facility.</title>
        <authorList>
            <person name="Teixeira M."/>
            <person name="Chander A.M."/>
            <person name="Stajich J.E."/>
            <person name="Venkateswaran K."/>
        </authorList>
    </citation>
    <scope>NUCLEOTIDE SEQUENCE [LARGE SCALE GENOMIC DNA]</scope>
    <source>
        <strain evidence="2 3">FJI-L2-BK-P2</strain>
    </source>
</reference>
<dbReference type="Proteomes" id="UP001316803">
    <property type="component" value="Unassembled WGS sequence"/>
</dbReference>
<proteinExistence type="predicted"/>
<evidence type="ECO:0000256" key="1">
    <source>
        <dbReference type="SAM" id="MobiDB-lite"/>
    </source>
</evidence>
<feature type="region of interest" description="Disordered" evidence="1">
    <location>
        <begin position="1"/>
        <end position="176"/>
    </location>
</feature>
<protein>
    <submittedName>
        <fullName evidence="2">Uncharacterized protein</fullName>
    </submittedName>
</protein>
<evidence type="ECO:0000313" key="3">
    <source>
        <dbReference type="Proteomes" id="UP001316803"/>
    </source>
</evidence>
<dbReference type="EMBL" id="JAKLMC020000004">
    <property type="protein sequence ID" value="KAK5956549.1"/>
    <property type="molecule type" value="Genomic_DNA"/>
</dbReference>
<comment type="caution">
    <text evidence="2">The sequence shown here is derived from an EMBL/GenBank/DDBJ whole genome shotgun (WGS) entry which is preliminary data.</text>
</comment>
<feature type="compositionally biased region" description="Basic and acidic residues" evidence="1">
    <location>
        <begin position="132"/>
        <end position="170"/>
    </location>
</feature>
<dbReference type="AlphaFoldDB" id="A0AAN8EIB6"/>
<organism evidence="2 3">
    <name type="scientific">Knufia fluminis</name>
    <dbReference type="NCBI Taxonomy" id="191047"/>
    <lineage>
        <taxon>Eukaryota</taxon>
        <taxon>Fungi</taxon>
        <taxon>Dikarya</taxon>
        <taxon>Ascomycota</taxon>
        <taxon>Pezizomycotina</taxon>
        <taxon>Eurotiomycetes</taxon>
        <taxon>Chaetothyriomycetidae</taxon>
        <taxon>Chaetothyriales</taxon>
        <taxon>Trichomeriaceae</taxon>
        <taxon>Knufia</taxon>
    </lineage>
</organism>
<evidence type="ECO:0000313" key="2">
    <source>
        <dbReference type="EMBL" id="KAK5956549.1"/>
    </source>
</evidence>
<sequence>MSVEAKLSKLSLNLKNTNSPKGSSTNLNGLADETPESWEDEVAEDGPVEAPGPSLKQITSNDGPAPPPPTPVSPQNTDPISRRWEAGNVMDGGKPTPRIPGTSRDSSEKRPEKTTSTANRMIAGALGIKAPKKTEEQKQYDNALRETEIKRKNREREQRERDRLEDEKAKAAVWDA</sequence>
<keyword evidence="3" id="KW-1185">Reference proteome</keyword>
<feature type="compositionally biased region" description="Low complexity" evidence="1">
    <location>
        <begin position="8"/>
        <end position="19"/>
    </location>
</feature>
<feature type="compositionally biased region" description="Acidic residues" evidence="1">
    <location>
        <begin position="33"/>
        <end position="47"/>
    </location>
</feature>
<name>A0AAN8EIB6_9EURO</name>
<gene>
    <name evidence="2" type="ORF">OHC33_002034</name>
</gene>